<protein>
    <submittedName>
        <fullName evidence="1">Uncharacterized protein</fullName>
    </submittedName>
</protein>
<gene>
    <name evidence="1" type="ORF">SINC0208_LOCUS10002</name>
</gene>
<sequence length="157" mass="17958">MSKIIGHQGFPAFDNFHCHCALNVTFTDKSCEQAFNIMKDKIELWHPEPGANGSYKIWDAVEEEQIWATRTTPTKGYVDDILFDYFGDPKDFEKKGCSVSSKSRSQTLSFYDYHTNYCNMWNVLNEVEKDADLLGDAIEVSDCKWAPKDPATTCAKY</sequence>
<dbReference type="PANTHER" id="PTHR38564:SF2">
    <property type="entry name" value="WU:FC46H12 PRECURSOR"/>
    <property type="match status" value="1"/>
</dbReference>
<reference evidence="1" key="1">
    <citation type="submission" date="2021-01" db="EMBL/GenBank/DDBJ databases">
        <authorList>
            <person name="Corre E."/>
            <person name="Pelletier E."/>
            <person name="Niang G."/>
            <person name="Scheremetjew M."/>
            <person name="Finn R."/>
            <person name="Kale V."/>
            <person name="Holt S."/>
            <person name="Cochrane G."/>
            <person name="Meng A."/>
            <person name="Brown T."/>
            <person name="Cohen L."/>
        </authorList>
    </citation>
    <scope>NUCLEOTIDE SEQUENCE</scope>
    <source>
        <strain evidence="1">S3</strain>
    </source>
</reference>
<evidence type="ECO:0000313" key="1">
    <source>
        <dbReference type="EMBL" id="CAE0329373.1"/>
    </source>
</evidence>
<name>A0A7S3IQY0_9SPIT</name>
<accession>A0A7S3IQY0</accession>
<proteinExistence type="predicted"/>
<organism evidence="1">
    <name type="scientific">Strombidium inclinatum</name>
    <dbReference type="NCBI Taxonomy" id="197538"/>
    <lineage>
        <taxon>Eukaryota</taxon>
        <taxon>Sar</taxon>
        <taxon>Alveolata</taxon>
        <taxon>Ciliophora</taxon>
        <taxon>Intramacronucleata</taxon>
        <taxon>Spirotrichea</taxon>
        <taxon>Oligotrichia</taxon>
        <taxon>Strombidiidae</taxon>
        <taxon>Strombidium</taxon>
    </lineage>
</organism>
<dbReference type="PANTHER" id="PTHR38564">
    <property type="entry name" value="SI:CH73-250A16.5-RELATED"/>
    <property type="match status" value="1"/>
</dbReference>
<dbReference type="EMBL" id="HBIH01024969">
    <property type="protein sequence ID" value="CAE0329373.1"/>
    <property type="molecule type" value="Transcribed_RNA"/>
</dbReference>
<dbReference type="AlphaFoldDB" id="A0A7S3IQY0"/>